<gene>
    <name evidence="12" type="primary">rlmN</name>
    <name evidence="14" type="ORF">B0H41_002860</name>
    <name evidence="15" type="ORF">CBEIBR21_05345</name>
</gene>
<dbReference type="InterPro" id="IPR040072">
    <property type="entry name" value="Methyltransferase_A"/>
</dbReference>
<dbReference type="SFLD" id="SFLDF00275">
    <property type="entry name" value="adenosine_C2_methyltransferase"/>
    <property type="match status" value="1"/>
</dbReference>
<evidence type="ECO:0000256" key="10">
    <source>
        <dbReference type="ARBA" id="ARBA00023004"/>
    </source>
</evidence>
<evidence type="ECO:0000256" key="4">
    <source>
        <dbReference type="ARBA" id="ARBA00022552"/>
    </source>
</evidence>
<evidence type="ECO:0000256" key="5">
    <source>
        <dbReference type="ARBA" id="ARBA00022603"/>
    </source>
</evidence>
<dbReference type="GO" id="GO:0070040">
    <property type="term" value="F:rRNA (adenine(2503)-C2-)-methyltransferase activity"/>
    <property type="evidence" value="ECO:0007669"/>
    <property type="project" value="UniProtKB-UniRule"/>
</dbReference>
<keyword evidence="9 12" id="KW-0479">Metal-binding</keyword>
<protein>
    <recommendedName>
        <fullName evidence="12">Probable dual-specificity RNA methyltransferase RlmN</fullName>
        <ecNumber evidence="12">2.1.1.192</ecNumber>
    </recommendedName>
    <alternativeName>
        <fullName evidence="12">23S rRNA (adenine(2503)-C(2))-methyltransferase</fullName>
    </alternativeName>
    <alternativeName>
        <fullName evidence="12">23S rRNA m2A2503 methyltransferase</fullName>
    </alternativeName>
    <alternativeName>
        <fullName evidence="12">Ribosomal RNA large subunit methyltransferase N</fullName>
    </alternativeName>
    <alternativeName>
        <fullName evidence="12">tRNA (adenine(37)-C(2))-methyltransferase</fullName>
    </alternativeName>
    <alternativeName>
        <fullName evidence="12">tRNA m2A37 methyltransferase</fullName>
    </alternativeName>
</protein>
<keyword evidence="3 12" id="KW-0963">Cytoplasm</keyword>
<keyword evidence="2 12" id="KW-0004">4Fe-4S</keyword>
<dbReference type="InterPro" id="IPR048641">
    <property type="entry name" value="RlmN_N"/>
</dbReference>
<feature type="active site" description="Proton acceptor" evidence="12">
    <location>
        <position position="90"/>
    </location>
</feature>
<dbReference type="InterPro" id="IPR007197">
    <property type="entry name" value="rSAM"/>
</dbReference>
<dbReference type="GO" id="GO:0030488">
    <property type="term" value="P:tRNA methylation"/>
    <property type="evidence" value="ECO:0007669"/>
    <property type="project" value="UniProtKB-UniRule"/>
</dbReference>
<evidence type="ECO:0000256" key="6">
    <source>
        <dbReference type="ARBA" id="ARBA00022679"/>
    </source>
</evidence>
<dbReference type="HAMAP" id="MF_01849">
    <property type="entry name" value="RNA_methyltr_RlmN"/>
    <property type="match status" value="1"/>
</dbReference>
<evidence type="ECO:0000256" key="1">
    <source>
        <dbReference type="ARBA" id="ARBA00004496"/>
    </source>
</evidence>
<accession>A0A1S8T263</accession>
<organism evidence="15 16">
    <name type="scientific">Clostridium beijerinckii</name>
    <name type="common">Clostridium MP</name>
    <dbReference type="NCBI Taxonomy" id="1520"/>
    <lineage>
        <taxon>Bacteria</taxon>
        <taxon>Bacillati</taxon>
        <taxon>Bacillota</taxon>
        <taxon>Clostridia</taxon>
        <taxon>Eubacteriales</taxon>
        <taxon>Clostridiaceae</taxon>
        <taxon>Clostridium</taxon>
    </lineage>
</organism>
<dbReference type="PANTHER" id="PTHR30544:SF5">
    <property type="entry name" value="RADICAL SAM CORE DOMAIN-CONTAINING PROTEIN"/>
    <property type="match status" value="1"/>
</dbReference>
<keyword evidence="6 12" id="KW-0808">Transferase</keyword>
<dbReference type="SUPFAM" id="SSF102114">
    <property type="entry name" value="Radical SAM enzymes"/>
    <property type="match status" value="1"/>
</dbReference>
<dbReference type="SFLD" id="SFLDG01062">
    <property type="entry name" value="methyltransferase_(Class_A)"/>
    <property type="match status" value="1"/>
</dbReference>
<dbReference type="GO" id="GO:0002935">
    <property type="term" value="F:tRNA (adenine(37)-C2)-methyltransferase activity"/>
    <property type="evidence" value="ECO:0007669"/>
    <property type="project" value="UniProtKB-UniRule"/>
</dbReference>
<evidence type="ECO:0000256" key="2">
    <source>
        <dbReference type="ARBA" id="ARBA00022485"/>
    </source>
</evidence>
<dbReference type="GO" id="GO:0046872">
    <property type="term" value="F:metal ion binding"/>
    <property type="evidence" value="ECO:0007669"/>
    <property type="project" value="UniProtKB-KW"/>
</dbReference>
<dbReference type="InterPro" id="IPR004383">
    <property type="entry name" value="rRNA_lsu_MTrfase_RlmN/Cfr"/>
</dbReference>
<dbReference type="EMBL" id="MWMH01000002">
    <property type="protein sequence ID" value="OOP73923.1"/>
    <property type="molecule type" value="Genomic_DNA"/>
</dbReference>
<dbReference type="EMBL" id="JABSWW010000001">
    <property type="protein sequence ID" value="NRT89181.1"/>
    <property type="molecule type" value="Genomic_DNA"/>
</dbReference>
<feature type="binding site" evidence="12">
    <location>
        <position position="114"/>
    </location>
    <ligand>
        <name>[4Fe-4S] cluster</name>
        <dbReference type="ChEBI" id="CHEBI:49883"/>
        <note>4Fe-4S-S-AdoMet</note>
    </ligand>
</feature>
<comment type="catalytic activity">
    <reaction evidence="12">
        <text>adenosine(37) in tRNA + 2 reduced [2Fe-2S]-[ferredoxin] + 2 S-adenosyl-L-methionine = 2-methyladenosine(37) in tRNA + 5'-deoxyadenosine + L-methionine + 2 oxidized [2Fe-2S]-[ferredoxin] + S-adenosyl-L-homocysteine</text>
        <dbReference type="Rhea" id="RHEA:43332"/>
        <dbReference type="Rhea" id="RHEA-COMP:10000"/>
        <dbReference type="Rhea" id="RHEA-COMP:10001"/>
        <dbReference type="Rhea" id="RHEA-COMP:10162"/>
        <dbReference type="Rhea" id="RHEA-COMP:10485"/>
        <dbReference type="ChEBI" id="CHEBI:17319"/>
        <dbReference type="ChEBI" id="CHEBI:33737"/>
        <dbReference type="ChEBI" id="CHEBI:33738"/>
        <dbReference type="ChEBI" id="CHEBI:57844"/>
        <dbReference type="ChEBI" id="CHEBI:57856"/>
        <dbReference type="ChEBI" id="CHEBI:59789"/>
        <dbReference type="ChEBI" id="CHEBI:74411"/>
        <dbReference type="ChEBI" id="CHEBI:74497"/>
        <dbReference type="EC" id="2.1.1.192"/>
    </reaction>
</comment>
<dbReference type="AlphaFoldDB" id="A0A1S8T263"/>
<evidence type="ECO:0000256" key="3">
    <source>
        <dbReference type="ARBA" id="ARBA00022490"/>
    </source>
</evidence>
<dbReference type="GO" id="GO:0019843">
    <property type="term" value="F:rRNA binding"/>
    <property type="evidence" value="ECO:0007669"/>
    <property type="project" value="UniProtKB-UniRule"/>
</dbReference>
<dbReference type="Gene3D" id="1.10.150.530">
    <property type="match status" value="1"/>
</dbReference>
<keyword evidence="10 12" id="KW-0408">Iron</keyword>
<dbReference type="PIRSF" id="PIRSF006004">
    <property type="entry name" value="CHP00048"/>
    <property type="match status" value="1"/>
</dbReference>
<sequence length="353" mass="40107">MNNLLDFTLEELKAWMKENGESAFRGQQILSWIYKGVKEFDDMRNIPKPLVHKLKENFFVGLPKIVEVYKSNIDGTEKFLLGFKDGNLIESVLMRYKHGNSICISTQVGCAMGCKFCASTIEGKVRNLTTGEILSQIMVVQDYINERISNVVLMGSGEPLDNYDNVMKFLKIVSAEYGLNIGQRHITLSTCGIVPKIYELADKELSITLAISLHAFSNDKRKEIMPIANRYSIEEVLEACRYYISKTNRRITFEYALVKDVNDGREDAKALGKLLKGMLCHVNLIPVNEIKENTYKRSSKKAIEDFSEILKNHGIEVTTRREMGSDINAACGQLRRSYINTQEIEGEQNGRFS</sequence>
<evidence type="ECO:0000256" key="8">
    <source>
        <dbReference type="ARBA" id="ARBA00022694"/>
    </source>
</evidence>
<evidence type="ECO:0000256" key="9">
    <source>
        <dbReference type="ARBA" id="ARBA00022723"/>
    </source>
</evidence>
<reference evidence="15 16" key="1">
    <citation type="submission" date="2017-02" db="EMBL/GenBank/DDBJ databases">
        <title>Genome sequence of Clostridium beijerinckii Br21.</title>
        <authorList>
            <person name="Fonseca B.C."/>
            <person name="Guazzaroni M.E."/>
            <person name="Riano-Pachon D.M."/>
            <person name="Reginatto V."/>
        </authorList>
    </citation>
    <scope>NUCLEOTIDE SEQUENCE [LARGE SCALE GENOMIC DNA]</scope>
    <source>
        <strain evidence="15 16">Br21</strain>
    </source>
</reference>
<dbReference type="GO" id="GO:0000049">
    <property type="term" value="F:tRNA binding"/>
    <property type="evidence" value="ECO:0007669"/>
    <property type="project" value="UniProtKB-UniRule"/>
</dbReference>
<dbReference type="PROSITE" id="PS51918">
    <property type="entry name" value="RADICAL_SAM"/>
    <property type="match status" value="1"/>
</dbReference>
<comment type="miscellaneous">
    <text evidence="12">Reaction proceeds by a ping-pong mechanism involving intermediate methylation of a conserved cysteine residue.</text>
</comment>
<dbReference type="InterPro" id="IPR058240">
    <property type="entry name" value="rSAM_sf"/>
</dbReference>
<dbReference type="FunFam" id="3.20.20.70:FF:000014">
    <property type="entry name" value="Probable dual-specificity RNA methyltransferase RlmN"/>
    <property type="match status" value="1"/>
</dbReference>
<comment type="catalytic activity">
    <reaction evidence="12">
        <text>adenosine(2503) in 23S rRNA + 2 reduced [2Fe-2S]-[ferredoxin] + 2 S-adenosyl-L-methionine = 2-methyladenosine(2503) in 23S rRNA + 5'-deoxyadenosine + L-methionine + 2 oxidized [2Fe-2S]-[ferredoxin] + S-adenosyl-L-homocysteine</text>
        <dbReference type="Rhea" id="RHEA:42916"/>
        <dbReference type="Rhea" id="RHEA-COMP:10000"/>
        <dbReference type="Rhea" id="RHEA-COMP:10001"/>
        <dbReference type="Rhea" id="RHEA-COMP:10152"/>
        <dbReference type="Rhea" id="RHEA-COMP:10282"/>
        <dbReference type="ChEBI" id="CHEBI:17319"/>
        <dbReference type="ChEBI" id="CHEBI:33737"/>
        <dbReference type="ChEBI" id="CHEBI:33738"/>
        <dbReference type="ChEBI" id="CHEBI:57844"/>
        <dbReference type="ChEBI" id="CHEBI:57856"/>
        <dbReference type="ChEBI" id="CHEBI:59789"/>
        <dbReference type="ChEBI" id="CHEBI:74411"/>
        <dbReference type="ChEBI" id="CHEBI:74497"/>
        <dbReference type="EC" id="2.1.1.192"/>
    </reaction>
</comment>
<dbReference type="Gene3D" id="3.20.20.70">
    <property type="entry name" value="Aldolase class I"/>
    <property type="match status" value="1"/>
</dbReference>
<feature type="active site" description="S-methylcysteine intermediate" evidence="12">
    <location>
        <position position="331"/>
    </location>
</feature>
<dbReference type="RefSeq" id="WP_077844575.1">
    <property type="nucleotide sequence ID" value="NZ_CP107022.1"/>
</dbReference>
<comment type="caution">
    <text evidence="15">The sequence shown here is derived from an EMBL/GenBank/DDBJ whole genome shotgun (WGS) entry which is preliminary data.</text>
</comment>
<dbReference type="GO" id="GO:0005737">
    <property type="term" value="C:cytoplasm"/>
    <property type="evidence" value="ECO:0007669"/>
    <property type="project" value="UniProtKB-SubCell"/>
</dbReference>
<dbReference type="EC" id="2.1.1.192" evidence="12"/>
<comment type="similarity">
    <text evidence="12">Belongs to the radical SAM superfamily. RlmN family.</text>
</comment>
<comment type="function">
    <text evidence="12">Specifically methylates position 2 of adenine 2503 in 23S rRNA and position 2 of adenine 37 in tRNAs.</text>
</comment>
<dbReference type="PANTHER" id="PTHR30544">
    <property type="entry name" value="23S RRNA METHYLTRANSFERASE"/>
    <property type="match status" value="1"/>
</dbReference>
<dbReference type="InterPro" id="IPR013785">
    <property type="entry name" value="Aldolase_TIM"/>
</dbReference>
<dbReference type="GO" id="GO:0051539">
    <property type="term" value="F:4 iron, 4 sulfur cluster binding"/>
    <property type="evidence" value="ECO:0007669"/>
    <property type="project" value="UniProtKB-UniRule"/>
</dbReference>
<feature type="binding site" evidence="12">
    <location>
        <begin position="157"/>
        <end position="158"/>
    </location>
    <ligand>
        <name>S-adenosyl-L-methionine</name>
        <dbReference type="ChEBI" id="CHEBI:59789"/>
    </ligand>
</feature>
<name>A0A1S8T263_CLOBE</name>
<evidence type="ECO:0000313" key="14">
    <source>
        <dbReference type="EMBL" id="NRT89181.1"/>
    </source>
</evidence>
<dbReference type="CDD" id="cd01335">
    <property type="entry name" value="Radical_SAM"/>
    <property type="match status" value="1"/>
</dbReference>
<keyword evidence="7 12" id="KW-0949">S-adenosyl-L-methionine</keyword>
<feature type="binding site" evidence="12">
    <location>
        <begin position="212"/>
        <end position="214"/>
    </location>
    <ligand>
        <name>S-adenosyl-L-methionine</name>
        <dbReference type="ChEBI" id="CHEBI:59789"/>
    </ligand>
</feature>
<comment type="caution">
    <text evidence="12">Lacks conserved residue(s) required for the propagation of feature annotation.</text>
</comment>
<dbReference type="GO" id="GO:0070475">
    <property type="term" value="P:rRNA base methylation"/>
    <property type="evidence" value="ECO:0007669"/>
    <property type="project" value="UniProtKB-UniRule"/>
</dbReference>
<evidence type="ECO:0000256" key="11">
    <source>
        <dbReference type="ARBA" id="ARBA00023014"/>
    </source>
</evidence>
<evidence type="ECO:0000256" key="12">
    <source>
        <dbReference type="HAMAP-Rule" id="MF_01849"/>
    </source>
</evidence>
<reference evidence="14" key="3">
    <citation type="journal article" date="2022" name="Nat. Biotechnol.">
        <title>Carbon-negative production of acetone and isopropanol by gas fermentation at industrial pilot scale.</title>
        <authorList>
            <person name="Liew F.E."/>
            <person name="Nogle R."/>
            <person name="Abdalla T."/>
            <person name="Rasor B.J."/>
            <person name="Canter C."/>
            <person name="Jensen R.O."/>
            <person name="Wang L."/>
            <person name="Strutz J."/>
            <person name="Chirania P."/>
            <person name="De Tissera S."/>
            <person name="Mueller A.P."/>
            <person name="Ruan Z."/>
            <person name="Gao A."/>
            <person name="Tran L."/>
            <person name="Engle N.L."/>
            <person name="Bromley J.C."/>
            <person name="Daniell J."/>
            <person name="Conrado R."/>
            <person name="Tschaplinski T.J."/>
            <person name="Giannone R.J."/>
            <person name="Hettich R.L."/>
            <person name="Karim A.S."/>
            <person name="Simpson S.D."/>
            <person name="Brown S.D."/>
            <person name="Leang C."/>
            <person name="Jewett M.C."/>
            <person name="Kopke M."/>
        </authorList>
    </citation>
    <scope>NUCLEOTIDE SEQUENCE</scope>
    <source>
        <strain evidence="14">DJ080</strain>
    </source>
</reference>
<evidence type="ECO:0000313" key="15">
    <source>
        <dbReference type="EMBL" id="OOP73923.1"/>
    </source>
</evidence>
<comment type="subcellular location">
    <subcellularLocation>
        <location evidence="1 12">Cytoplasm</location>
    </subcellularLocation>
</comment>
<feature type="binding site" evidence="12">
    <location>
        <position position="189"/>
    </location>
    <ligand>
        <name>S-adenosyl-L-methionine</name>
        <dbReference type="ChEBI" id="CHEBI:59789"/>
    </ligand>
</feature>
<keyword evidence="11 12" id="KW-0411">Iron-sulfur</keyword>
<dbReference type="Proteomes" id="UP000190959">
    <property type="component" value="Unassembled WGS sequence"/>
</dbReference>
<dbReference type="Proteomes" id="UP001193748">
    <property type="component" value="Unassembled WGS sequence"/>
</dbReference>
<feature type="binding site" evidence="12">
    <location>
        <position position="288"/>
    </location>
    <ligand>
        <name>S-adenosyl-L-methionine</name>
        <dbReference type="ChEBI" id="CHEBI:59789"/>
    </ligand>
</feature>
<dbReference type="NCBIfam" id="TIGR00048">
    <property type="entry name" value="rRNA_mod_RlmN"/>
    <property type="match status" value="1"/>
</dbReference>
<keyword evidence="8 12" id="KW-0819">tRNA processing</keyword>
<keyword evidence="5 12" id="KW-0489">Methyltransferase</keyword>
<feature type="domain" description="Radical SAM core" evidence="13">
    <location>
        <begin position="96"/>
        <end position="326"/>
    </location>
</feature>
<evidence type="ECO:0000259" key="13">
    <source>
        <dbReference type="PROSITE" id="PS51918"/>
    </source>
</evidence>
<dbReference type="Pfam" id="PF04055">
    <property type="entry name" value="Radical_SAM"/>
    <property type="match status" value="1"/>
</dbReference>
<keyword evidence="4 12" id="KW-0698">rRNA processing</keyword>
<dbReference type="SFLD" id="SFLDS00029">
    <property type="entry name" value="Radical_SAM"/>
    <property type="match status" value="1"/>
</dbReference>
<evidence type="ECO:0000256" key="7">
    <source>
        <dbReference type="ARBA" id="ARBA00022691"/>
    </source>
</evidence>
<dbReference type="Pfam" id="PF21016">
    <property type="entry name" value="RlmN_N"/>
    <property type="match status" value="1"/>
</dbReference>
<feature type="binding site" evidence="12">
    <location>
        <position position="117"/>
    </location>
    <ligand>
        <name>[4Fe-4S] cluster</name>
        <dbReference type="ChEBI" id="CHEBI:49883"/>
        <note>4Fe-4S-S-AdoMet</note>
    </ligand>
</feature>
<feature type="binding site" evidence="12">
    <location>
        <position position="110"/>
    </location>
    <ligand>
        <name>[4Fe-4S] cluster</name>
        <dbReference type="ChEBI" id="CHEBI:49883"/>
        <note>4Fe-4S-S-AdoMet</note>
    </ligand>
</feature>
<reference evidence="14" key="2">
    <citation type="submission" date="2020-05" db="EMBL/GenBank/DDBJ databases">
        <authorList>
            <person name="Brown S."/>
            <person name="Huntemann M."/>
            <person name="Clum A."/>
            <person name="Spunde A."/>
            <person name="Palaniappan K."/>
            <person name="Ritter S."/>
            <person name="Mikhailova N."/>
            <person name="Chen I.-M."/>
            <person name="Stamatis D."/>
            <person name="Reddy T."/>
            <person name="O'Malley R."/>
            <person name="Daum C."/>
            <person name="Shapiro N."/>
            <person name="Ivanova N."/>
            <person name="Kyrpides N."/>
            <person name="Woyke T."/>
        </authorList>
    </citation>
    <scope>NUCLEOTIDE SEQUENCE</scope>
    <source>
        <strain evidence="14">DJ080</strain>
    </source>
</reference>
<proteinExistence type="inferred from homology"/>
<evidence type="ECO:0000313" key="16">
    <source>
        <dbReference type="Proteomes" id="UP000190959"/>
    </source>
</evidence>
<comment type="cofactor">
    <cofactor evidence="12">
        <name>[4Fe-4S] cluster</name>
        <dbReference type="ChEBI" id="CHEBI:49883"/>
    </cofactor>
    <text evidence="12">Binds 1 [4Fe-4S] cluster. The cluster is coordinated with 3 cysteines and an exchangeable S-adenosyl-L-methionine.</text>
</comment>
<dbReference type="InterPro" id="IPR027492">
    <property type="entry name" value="RNA_MTrfase_RlmN"/>
</dbReference>
<keyword evidence="12" id="KW-1015">Disulfide bond</keyword>